<dbReference type="PROSITE" id="PS50048">
    <property type="entry name" value="ZN2_CY6_FUNGAL_2"/>
    <property type="match status" value="1"/>
</dbReference>
<reference evidence="7 8" key="1">
    <citation type="journal article" date="2021" name="Nat. Commun.">
        <title>Genetic determinants of endophytism in the Arabidopsis root mycobiome.</title>
        <authorList>
            <person name="Mesny F."/>
            <person name="Miyauchi S."/>
            <person name="Thiergart T."/>
            <person name="Pickel B."/>
            <person name="Atanasova L."/>
            <person name="Karlsson M."/>
            <person name="Huettel B."/>
            <person name="Barry K.W."/>
            <person name="Haridas S."/>
            <person name="Chen C."/>
            <person name="Bauer D."/>
            <person name="Andreopoulos W."/>
            <person name="Pangilinan J."/>
            <person name="LaButti K."/>
            <person name="Riley R."/>
            <person name="Lipzen A."/>
            <person name="Clum A."/>
            <person name="Drula E."/>
            <person name="Henrissat B."/>
            <person name="Kohler A."/>
            <person name="Grigoriev I.V."/>
            <person name="Martin F.M."/>
            <person name="Hacquard S."/>
        </authorList>
    </citation>
    <scope>NUCLEOTIDE SEQUENCE [LARGE SCALE GENOMIC DNA]</scope>
    <source>
        <strain evidence="7 8">MPI-CAGE-CH-0241</strain>
    </source>
</reference>
<feature type="domain" description="Zn(2)-C6 fungal-type" evidence="6">
    <location>
        <begin position="22"/>
        <end position="51"/>
    </location>
</feature>
<evidence type="ECO:0000256" key="4">
    <source>
        <dbReference type="ARBA" id="ARBA00023163"/>
    </source>
</evidence>
<dbReference type="Proteomes" id="UP000777438">
    <property type="component" value="Unassembled WGS sequence"/>
</dbReference>
<dbReference type="GO" id="GO:0000981">
    <property type="term" value="F:DNA-binding transcription factor activity, RNA polymerase II-specific"/>
    <property type="evidence" value="ECO:0007669"/>
    <property type="project" value="InterPro"/>
</dbReference>
<keyword evidence="5" id="KW-0539">Nucleus</keyword>
<dbReference type="EMBL" id="JAGPYM010000115">
    <property type="protein sequence ID" value="KAH6867222.1"/>
    <property type="molecule type" value="Genomic_DNA"/>
</dbReference>
<keyword evidence="4" id="KW-0804">Transcription</keyword>
<dbReference type="GO" id="GO:0005634">
    <property type="term" value="C:nucleus"/>
    <property type="evidence" value="ECO:0007669"/>
    <property type="project" value="UniProtKB-SubCell"/>
</dbReference>
<proteinExistence type="predicted"/>
<keyword evidence="2" id="KW-0479">Metal-binding</keyword>
<dbReference type="PANTHER" id="PTHR47338">
    <property type="entry name" value="ZN(II)2CYS6 TRANSCRIPTION FACTOR (EUROFUNG)-RELATED"/>
    <property type="match status" value="1"/>
</dbReference>
<dbReference type="InterPro" id="IPR001138">
    <property type="entry name" value="Zn2Cys6_DnaBD"/>
</dbReference>
<comment type="subcellular location">
    <subcellularLocation>
        <location evidence="1">Nucleus</location>
    </subcellularLocation>
</comment>
<dbReference type="GO" id="GO:0008270">
    <property type="term" value="F:zinc ion binding"/>
    <property type="evidence" value="ECO:0007669"/>
    <property type="project" value="InterPro"/>
</dbReference>
<dbReference type="InterPro" id="IPR036864">
    <property type="entry name" value="Zn2-C6_fun-type_DNA-bd_sf"/>
</dbReference>
<protein>
    <recommendedName>
        <fullName evidence="6">Zn(2)-C6 fungal-type domain-containing protein</fullName>
    </recommendedName>
</protein>
<organism evidence="7 8">
    <name type="scientific">Thelonectria olida</name>
    <dbReference type="NCBI Taxonomy" id="1576542"/>
    <lineage>
        <taxon>Eukaryota</taxon>
        <taxon>Fungi</taxon>
        <taxon>Dikarya</taxon>
        <taxon>Ascomycota</taxon>
        <taxon>Pezizomycotina</taxon>
        <taxon>Sordariomycetes</taxon>
        <taxon>Hypocreomycetidae</taxon>
        <taxon>Hypocreales</taxon>
        <taxon>Nectriaceae</taxon>
        <taxon>Thelonectria</taxon>
    </lineage>
</organism>
<dbReference type="CDD" id="cd00067">
    <property type="entry name" value="GAL4"/>
    <property type="match status" value="1"/>
</dbReference>
<dbReference type="InterPro" id="IPR050815">
    <property type="entry name" value="TF_fung"/>
</dbReference>
<evidence type="ECO:0000313" key="7">
    <source>
        <dbReference type="EMBL" id="KAH6867222.1"/>
    </source>
</evidence>
<evidence type="ECO:0000256" key="3">
    <source>
        <dbReference type="ARBA" id="ARBA00023015"/>
    </source>
</evidence>
<evidence type="ECO:0000259" key="6">
    <source>
        <dbReference type="PROSITE" id="PS50048"/>
    </source>
</evidence>
<dbReference type="SUPFAM" id="SSF57701">
    <property type="entry name" value="Zn2/Cys6 DNA-binding domain"/>
    <property type="match status" value="1"/>
</dbReference>
<evidence type="ECO:0000313" key="8">
    <source>
        <dbReference type="Proteomes" id="UP000777438"/>
    </source>
</evidence>
<gene>
    <name evidence="7" type="ORF">B0T10DRAFT_53145</name>
</gene>
<dbReference type="OrthoDB" id="4356994at2759"/>
<dbReference type="Gene3D" id="4.10.240.10">
    <property type="entry name" value="Zn(2)-C6 fungal-type DNA-binding domain"/>
    <property type="match status" value="1"/>
</dbReference>
<sequence length="71" mass="8297">MADAAETDAPRRQRRDKYIAKACQACRRRKIKCSGHDICLNCVDRGTECIYDSERRKRGQRAGRRRLDDAR</sequence>
<dbReference type="Pfam" id="PF00172">
    <property type="entry name" value="Zn_clus"/>
    <property type="match status" value="1"/>
</dbReference>
<comment type="caution">
    <text evidence="7">The sequence shown here is derived from an EMBL/GenBank/DDBJ whole genome shotgun (WGS) entry which is preliminary data.</text>
</comment>
<keyword evidence="8" id="KW-1185">Reference proteome</keyword>
<accession>A0A9P8VMB0</accession>
<name>A0A9P8VMB0_9HYPO</name>
<dbReference type="SMART" id="SM00066">
    <property type="entry name" value="GAL4"/>
    <property type="match status" value="1"/>
</dbReference>
<dbReference type="AlphaFoldDB" id="A0A9P8VMB0"/>
<keyword evidence="3" id="KW-0805">Transcription regulation</keyword>
<evidence type="ECO:0000256" key="2">
    <source>
        <dbReference type="ARBA" id="ARBA00022723"/>
    </source>
</evidence>
<dbReference type="PROSITE" id="PS00463">
    <property type="entry name" value="ZN2_CY6_FUNGAL_1"/>
    <property type="match status" value="1"/>
</dbReference>
<evidence type="ECO:0000256" key="5">
    <source>
        <dbReference type="ARBA" id="ARBA00023242"/>
    </source>
</evidence>
<evidence type="ECO:0000256" key="1">
    <source>
        <dbReference type="ARBA" id="ARBA00004123"/>
    </source>
</evidence>
<dbReference type="PANTHER" id="PTHR47338:SF29">
    <property type="entry name" value="ZN(2)-C6 FUNGAL-TYPE DOMAIN-CONTAINING PROTEIN"/>
    <property type="match status" value="1"/>
</dbReference>